<feature type="transmembrane region" description="Helical" evidence="1">
    <location>
        <begin position="151"/>
        <end position="168"/>
    </location>
</feature>
<accession>A0A812DJM3</accession>
<comment type="caution">
    <text evidence="2">The sequence shown here is derived from an EMBL/GenBank/DDBJ whole genome shotgun (WGS) entry which is preliminary data.</text>
</comment>
<evidence type="ECO:0008006" key="4">
    <source>
        <dbReference type="Google" id="ProtNLM"/>
    </source>
</evidence>
<reference evidence="2" key="1">
    <citation type="submission" date="2021-01" db="EMBL/GenBank/DDBJ databases">
        <authorList>
            <person name="Li R."/>
            <person name="Bekaert M."/>
        </authorList>
    </citation>
    <scope>NUCLEOTIDE SEQUENCE</scope>
    <source>
        <strain evidence="2">Farmed</strain>
    </source>
</reference>
<gene>
    <name evidence="2" type="ORF">SPHA_54909</name>
</gene>
<dbReference type="EMBL" id="CAHIKZ030003625">
    <property type="protein sequence ID" value="CAE1302267.1"/>
    <property type="molecule type" value="Genomic_DNA"/>
</dbReference>
<evidence type="ECO:0000256" key="1">
    <source>
        <dbReference type="SAM" id="Phobius"/>
    </source>
</evidence>
<keyword evidence="3" id="KW-1185">Reference proteome</keyword>
<keyword evidence="1" id="KW-0812">Transmembrane</keyword>
<sequence>MNGFLIPTNITHSPSLSSLYVTSSPPSSSSSPSSSFFSSASSSSSFRLALFFFHFRLSFLPLFVPLFHFSSPRLNNSSFPLQCLLLSPRLNNLLFSCLLLFFCSIALCSHSSLANSLPSLALPPPVTLTHLSAIFSLSCRDSSLLTSHSRTFLISFLSCLSVSFPLSLSVSHLYLSRLFLHILCIFSFIS</sequence>
<organism evidence="2 3">
    <name type="scientific">Acanthosepion pharaonis</name>
    <name type="common">Pharaoh cuttlefish</name>
    <name type="synonym">Sepia pharaonis</name>
    <dbReference type="NCBI Taxonomy" id="158019"/>
    <lineage>
        <taxon>Eukaryota</taxon>
        <taxon>Metazoa</taxon>
        <taxon>Spiralia</taxon>
        <taxon>Lophotrochozoa</taxon>
        <taxon>Mollusca</taxon>
        <taxon>Cephalopoda</taxon>
        <taxon>Coleoidea</taxon>
        <taxon>Decapodiformes</taxon>
        <taxon>Sepiida</taxon>
        <taxon>Sepiina</taxon>
        <taxon>Sepiidae</taxon>
        <taxon>Acanthosepion</taxon>
    </lineage>
</organism>
<protein>
    <recommendedName>
        <fullName evidence="4">Transmembrane protein</fullName>
    </recommendedName>
</protein>
<keyword evidence="1" id="KW-1133">Transmembrane helix</keyword>
<name>A0A812DJM3_ACAPH</name>
<feature type="transmembrane region" description="Helical" evidence="1">
    <location>
        <begin position="48"/>
        <end position="69"/>
    </location>
</feature>
<keyword evidence="1" id="KW-0472">Membrane</keyword>
<evidence type="ECO:0000313" key="2">
    <source>
        <dbReference type="EMBL" id="CAE1302267.1"/>
    </source>
</evidence>
<evidence type="ECO:0000313" key="3">
    <source>
        <dbReference type="Proteomes" id="UP000597762"/>
    </source>
</evidence>
<dbReference type="AlphaFoldDB" id="A0A812DJM3"/>
<proteinExistence type="predicted"/>
<feature type="transmembrane region" description="Helical" evidence="1">
    <location>
        <begin position="90"/>
        <end position="114"/>
    </location>
</feature>
<dbReference type="Proteomes" id="UP000597762">
    <property type="component" value="Unassembled WGS sequence"/>
</dbReference>